<dbReference type="InterPro" id="IPR017853">
    <property type="entry name" value="GH"/>
</dbReference>
<dbReference type="InterPro" id="IPR006047">
    <property type="entry name" value="GH13_cat_dom"/>
</dbReference>
<dbReference type="Pfam" id="PF21156">
    <property type="entry name" value="ISOA1-3_C"/>
    <property type="match status" value="1"/>
</dbReference>
<feature type="domain" description="Glycosyl hydrolase family 13 catalytic" evidence="5">
    <location>
        <begin position="152"/>
        <end position="590"/>
    </location>
</feature>
<dbReference type="InterPro" id="IPR013780">
    <property type="entry name" value="Glyco_hydro_b"/>
</dbReference>
<keyword evidence="6" id="KW-0614">Plasmid</keyword>
<dbReference type="SMART" id="SM00642">
    <property type="entry name" value="Aamy"/>
    <property type="match status" value="1"/>
</dbReference>
<dbReference type="InterPro" id="IPR014756">
    <property type="entry name" value="Ig_E-set"/>
</dbReference>
<keyword evidence="4" id="KW-0326">Glycosidase</keyword>
<dbReference type="InterPro" id="IPR004193">
    <property type="entry name" value="Glyco_hydro_13_N"/>
</dbReference>
<keyword evidence="2" id="KW-0378">Hydrolase</keyword>
<name>A0A7D7QP30_9NOSO</name>
<dbReference type="GO" id="GO:0004135">
    <property type="term" value="F:amylo-alpha-1,6-glucosidase activity"/>
    <property type="evidence" value="ECO:0007669"/>
    <property type="project" value="InterPro"/>
</dbReference>
<evidence type="ECO:0000259" key="5">
    <source>
        <dbReference type="SMART" id="SM00642"/>
    </source>
</evidence>
<dbReference type="Gene3D" id="2.60.40.1180">
    <property type="entry name" value="Golgi alpha-mannosidase II"/>
    <property type="match status" value="1"/>
</dbReference>
<geneLocation type="plasmid" evidence="7">
    <name>pne_3</name>
</geneLocation>
<dbReference type="EMBL" id="CP054695">
    <property type="protein sequence ID" value="QMS86243.1"/>
    <property type="molecule type" value="Genomic_DNA"/>
</dbReference>
<dbReference type="PANTHER" id="PTHR43002">
    <property type="entry name" value="GLYCOGEN DEBRANCHING ENZYME"/>
    <property type="match status" value="1"/>
</dbReference>
<reference evidence="7" key="1">
    <citation type="submission" date="2020-06" db="EMBL/GenBank/DDBJ databases">
        <title>Nostoc edaphicum CCNP1411 genome.</title>
        <authorList>
            <person name="Fidor A."/>
            <person name="Grabski M."/>
            <person name="Gawor J."/>
            <person name="Gromadka R."/>
            <person name="Wegrzyn G."/>
            <person name="Mazur-Marzec H."/>
        </authorList>
    </citation>
    <scope>NUCLEOTIDE SEQUENCE [LARGE SCALE GENOMIC DNA]</scope>
    <source>
        <strain evidence="7">CCNP1411</strain>
        <plasmid evidence="7">pne_3</plasmid>
    </source>
</reference>
<keyword evidence="7" id="KW-1185">Reference proteome</keyword>
<sequence>MMLTTPNYQTELGNYQKERATEQYQLEPGCQHPLGATPDQDGVNFSIFSEHSTFVELLLFDNHDDLEPTQVIELDSKINKTFHFWHVYVKGLKPGAHYAYRLDGPQDLHQTGHRFNKNKILIDPYARGNTNTLWKRSDALGSKDNLASSMRSVVIDISDYNWEGDRPINRPMNETIIYEMHVGGFTKSPSSGCKYPGTFSAIIEKIPYLKELGITAVELLPIFDFDEKNILREINGKRLNDYWGYNPHSYFAPEGSYCVLPDVGNHIKEFRDMVKALHKEGIEVILDVVFNHTDEGNHQGLIINFKGFFNSIFYHLVPWDKQYYMDYSGCGNTVNCNHPIVQKLIVDSLEFWVKEMHVDGFRFDEGSILSRGQNGVPMDHPPVVWNIETSEILADTKIIAEAWDAAGLYQIGCFPGYRWAEWNGRFRDDIRRFVKGDPGMVGAAAWRIAGSADLYQPTAHLPINSVNFITCHDGFTLNDLVSYNHKHNEENGEDNRDGINDNLSWNCGIEGDTKNSEIEGLRQRQIKNFAAILMLSQGVPMFVAGDEFRRTQKGNNNAYCQDNEISWLDWNLVEKSADIFRFFKLMINFRKCYCHSALHRRYFFTGEVNERGFADISWHGCKLFSPGWHDSHARVLAFTLGGFEQEADIHVMLNMYWENLDFEIPSIKGRRWYKVVDTALVSPMDIVEPGEETIVSGNVYPVKDRSVVVLISK</sequence>
<dbReference type="Gene3D" id="2.60.40.10">
    <property type="entry name" value="Immunoglobulins"/>
    <property type="match status" value="1"/>
</dbReference>
<keyword evidence="3" id="KW-0809">Transit peptide</keyword>
<dbReference type="CDD" id="cd02856">
    <property type="entry name" value="E_set_GDE_Isoamylase_N"/>
    <property type="match status" value="1"/>
</dbReference>
<dbReference type="GO" id="GO:0005980">
    <property type="term" value="P:glycogen catabolic process"/>
    <property type="evidence" value="ECO:0007669"/>
    <property type="project" value="InterPro"/>
</dbReference>
<dbReference type="SUPFAM" id="SSF81296">
    <property type="entry name" value="E set domains"/>
    <property type="match status" value="1"/>
</dbReference>
<dbReference type="CDD" id="cd11326">
    <property type="entry name" value="AmyAc_Glg_debranch"/>
    <property type="match status" value="1"/>
</dbReference>
<proteinExistence type="inferred from homology"/>
<accession>A0A7D7QP30</accession>
<dbReference type="InterPro" id="IPR011837">
    <property type="entry name" value="Glycogen_debranch_GlgX"/>
</dbReference>
<evidence type="ECO:0000256" key="3">
    <source>
        <dbReference type="ARBA" id="ARBA00022946"/>
    </source>
</evidence>
<evidence type="ECO:0000256" key="4">
    <source>
        <dbReference type="ARBA" id="ARBA00023295"/>
    </source>
</evidence>
<protein>
    <submittedName>
        <fullName evidence="6">Glycogen debranching protein GlgX</fullName>
    </submittedName>
</protein>
<dbReference type="NCBIfam" id="TIGR02100">
    <property type="entry name" value="glgX_debranch"/>
    <property type="match status" value="1"/>
</dbReference>
<dbReference type="KEGG" id="ned:HUN01_01075"/>
<dbReference type="RefSeq" id="WP_181927154.1">
    <property type="nucleotide sequence ID" value="NZ_CP054695.1"/>
</dbReference>
<evidence type="ECO:0000256" key="2">
    <source>
        <dbReference type="ARBA" id="ARBA00022801"/>
    </source>
</evidence>
<evidence type="ECO:0000313" key="6">
    <source>
        <dbReference type="EMBL" id="QMS86243.1"/>
    </source>
</evidence>
<dbReference type="Gene3D" id="3.20.20.80">
    <property type="entry name" value="Glycosidases"/>
    <property type="match status" value="1"/>
</dbReference>
<dbReference type="SUPFAM" id="SSF51011">
    <property type="entry name" value="Glycosyl hydrolase domain"/>
    <property type="match status" value="1"/>
</dbReference>
<organism evidence="6 7">
    <name type="scientific">Nostoc edaphicum CCNP1411</name>
    <dbReference type="NCBI Taxonomy" id="1472755"/>
    <lineage>
        <taxon>Bacteria</taxon>
        <taxon>Bacillati</taxon>
        <taxon>Cyanobacteriota</taxon>
        <taxon>Cyanophyceae</taxon>
        <taxon>Nostocales</taxon>
        <taxon>Nostocaceae</taxon>
        <taxon>Nostoc</taxon>
    </lineage>
</organism>
<dbReference type="Pfam" id="PF00128">
    <property type="entry name" value="Alpha-amylase"/>
    <property type="match status" value="1"/>
</dbReference>
<dbReference type="SUPFAM" id="SSF51445">
    <property type="entry name" value="(Trans)glycosidases"/>
    <property type="match status" value="1"/>
</dbReference>
<dbReference type="Pfam" id="PF02922">
    <property type="entry name" value="CBM_48"/>
    <property type="match status" value="1"/>
</dbReference>
<evidence type="ECO:0000313" key="7">
    <source>
        <dbReference type="Proteomes" id="UP000514713"/>
    </source>
</evidence>
<evidence type="ECO:0000256" key="1">
    <source>
        <dbReference type="ARBA" id="ARBA00008061"/>
    </source>
</evidence>
<dbReference type="InterPro" id="IPR013783">
    <property type="entry name" value="Ig-like_fold"/>
</dbReference>
<dbReference type="InterPro" id="IPR048650">
    <property type="entry name" value="ISOA1-3-like_C"/>
</dbReference>
<gene>
    <name evidence="6" type="primary">glgX</name>
    <name evidence="6" type="ORF">HUN01_01075</name>
</gene>
<dbReference type="Proteomes" id="UP000514713">
    <property type="component" value="Plasmid pNe_3"/>
</dbReference>
<dbReference type="InterPro" id="IPR044505">
    <property type="entry name" value="GlgX_Isoamylase_N_E_set"/>
</dbReference>
<dbReference type="AlphaFoldDB" id="A0A7D7QP30"/>
<comment type="similarity">
    <text evidence="1">Belongs to the glycosyl hydrolase 13 family.</text>
</comment>
<dbReference type="GO" id="GO:0019156">
    <property type="term" value="F:isoamylase activity"/>
    <property type="evidence" value="ECO:0007669"/>
    <property type="project" value="UniProtKB-ARBA"/>
</dbReference>